<evidence type="ECO:0000256" key="7">
    <source>
        <dbReference type="ARBA" id="ARBA00023136"/>
    </source>
</evidence>
<dbReference type="PANTHER" id="PTHR43528">
    <property type="entry name" value="ALPHA-KETOGLUTARATE PERMEASE"/>
    <property type="match status" value="1"/>
</dbReference>
<evidence type="ECO:0000256" key="6">
    <source>
        <dbReference type="ARBA" id="ARBA00022989"/>
    </source>
</evidence>
<evidence type="ECO:0000313" key="10">
    <source>
        <dbReference type="Proteomes" id="UP000291236"/>
    </source>
</evidence>
<keyword evidence="3" id="KW-1003">Cell membrane</keyword>
<evidence type="ECO:0000256" key="3">
    <source>
        <dbReference type="ARBA" id="ARBA00022475"/>
    </source>
</evidence>
<organism evidence="9 10">
    <name type="scientific">Fluviispira sanaruensis</name>
    <dbReference type="NCBI Taxonomy" id="2493639"/>
    <lineage>
        <taxon>Bacteria</taxon>
        <taxon>Pseudomonadati</taxon>
        <taxon>Bdellovibrionota</taxon>
        <taxon>Oligoflexia</taxon>
        <taxon>Silvanigrellales</taxon>
        <taxon>Silvanigrellaceae</taxon>
        <taxon>Fluviispira</taxon>
    </lineage>
</organism>
<gene>
    <name evidence="9" type="ORF">JCM31447_28400</name>
</gene>
<dbReference type="Proteomes" id="UP000291236">
    <property type="component" value="Chromosome"/>
</dbReference>
<evidence type="ECO:0000256" key="2">
    <source>
        <dbReference type="ARBA" id="ARBA00022448"/>
    </source>
</evidence>
<proteinExistence type="predicted"/>
<evidence type="ECO:0000256" key="4">
    <source>
        <dbReference type="ARBA" id="ARBA00022692"/>
    </source>
</evidence>
<keyword evidence="7 8" id="KW-0472">Membrane</keyword>
<feature type="transmembrane region" description="Helical" evidence="8">
    <location>
        <begin position="99"/>
        <end position="119"/>
    </location>
</feature>
<feature type="transmembrane region" description="Helical" evidence="8">
    <location>
        <begin position="226"/>
        <end position="250"/>
    </location>
</feature>
<dbReference type="InterPro" id="IPR011701">
    <property type="entry name" value="MFS"/>
</dbReference>
<comment type="subcellular location">
    <subcellularLocation>
        <location evidence="1">Cell membrane</location>
        <topology evidence="1">Multi-pass membrane protein</topology>
    </subcellularLocation>
</comment>
<feature type="transmembrane region" description="Helical" evidence="8">
    <location>
        <begin position="189"/>
        <end position="214"/>
    </location>
</feature>
<name>A0A4P2VLZ4_FLUSA</name>
<evidence type="ECO:0008006" key="11">
    <source>
        <dbReference type="Google" id="ProtNLM"/>
    </source>
</evidence>
<accession>A0A4P2VLZ4</accession>
<keyword evidence="6 8" id="KW-1133">Transmembrane helix</keyword>
<evidence type="ECO:0000313" key="9">
    <source>
        <dbReference type="EMBL" id="BBH54376.1"/>
    </source>
</evidence>
<dbReference type="SUPFAM" id="SSF103473">
    <property type="entry name" value="MFS general substrate transporter"/>
    <property type="match status" value="1"/>
</dbReference>
<keyword evidence="5" id="KW-0769">Symport</keyword>
<feature type="transmembrane region" description="Helical" evidence="8">
    <location>
        <begin position="51"/>
        <end position="70"/>
    </location>
</feature>
<reference evidence="9 10" key="1">
    <citation type="submission" date="2018-12" db="EMBL/GenBank/DDBJ databases">
        <title>Rubrispira sanarue gen. nov., sp., nov., a member of the order Silvanigrellales, isolated from a brackish lake in Hamamatsu Japan.</title>
        <authorList>
            <person name="Maejima Y."/>
            <person name="Iino T."/>
            <person name="Muraguchi Y."/>
            <person name="Fukuda K."/>
            <person name="Nojiri H."/>
            <person name="Ohkuma M."/>
            <person name="Moriuchi R."/>
            <person name="Dohra H."/>
            <person name="Kimbara K."/>
            <person name="Shintani M."/>
        </authorList>
    </citation>
    <scope>NUCLEOTIDE SEQUENCE [LARGE SCALE GENOMIC DNA]</scope>
    <source>
        <strain evidence="9 10">RF1110005</strain>
    </source>
</reference>
<feature type="transmembrane region" description="Helical" evidence="8">
    <location>
        <begin position="135"/>
        <end position="154"/>
    </location>
</feature>
<dbReference type="GO" id="GO:0015293">
    <property type="term" value="F:symporter activity"/>
    <property type="evidence" value="ECO:0007669"/>
    <property type="project" value="UniProtKB-KW"/>
</dbReference>
<keyword evidence="10" id="KW-1185">Reference proteome</keyword>
<evidence type="ECO:0000256" key="1">
    <source>
        <dbReference type="ARBA" id="ARBA00004651"/>
    </source>
</evidence>
<dbReference type="EMBL" id="AP019368">
    <property type="protein sequence ID" value="BBH54376.1"/>
    <property type="molecule type" value="Genomic_DNA"/>
</dbReference>
<dbReference type="InterPro" id="IPR051084">
    <property type="entry name" value="H+-coupled_symporters"/>
</dbReference>
<evidence type="ECO:0000256" key="5">
    <source>
        <dbReference type="ARBA" id="ARBA00022847"/>
    </source>
</evidence>
<sequence length="286" mass="32861">MPTTVVYIFENNDDKISALSFLFFCFTMGSTVASLFASLFLNFKYFFPENIYFRIPFMIGGFSTLLAYYMRKKYIYIHKKKNNNFNFVKIFNLDNFKKLSNYILIYGFGNTLMANYFVITPNVYINKVYKNHNNIQYIISLSLFIMAALSFVSGKISLKIGFKRNYYIGILLCIIFAPFYFYMIGSGNILNFCIAQLSAGLVCAPIFGNIYMLICSQLEDLNRLTNFGIICNIATSIFPSLTSAIVILLINHNVINVLPSLIIITYGVFLIFLLLKSKINKKQELI</sequence>
<dbReference type="GO" id="GO:0005886">
    <property type="term" value="C:plasma membrane"/>
    <property type="evidence" value="ECO:0007669"/>
    <property type="project" value="UniProtKB-SubCell"/>
</dbReference>
<dbReference type="AlphaFoldDB" id="A0A4P2VLZ4"/>
<keyword evidence="4 8" id="KW-0812">Transmembrane</keyword>
<dbReference type="PANTHER" id="PTHR43528:SF1">
    <property type="entry name" value="ALPHA-KETOGLUTARATE PERMEASE"/>
    <property type="match status" value="1"/>
</dbReference>
<feature type="transmembrane region" description="Helical" evidence="8">
    <location>
        <begin position="21"/>
        <end position="45"/>
    </location>
</feature>
<keyword evidence="2" id="KW-0813">Transport</keyword>
<evidence type="ECO:0000256" key="8">
    <source>
        <dbReference type="SAM" id="Phobius"/>
    </source>
</evidence>
<dbReference type="Pfam" id="PF07690">
    <property type="entry name" value="MFS_1"/>
    <property type="match status" value="1"/>
</dbReference>
<feature type="transmembrane region" description="Helical" evidence="8">
    <location>
        <begin position="256"/>
        <end position="275"/>
    </location>
</feature>
<dbReference type="KEGG" id="sbf:JCM31447_28400"/>
<protein>
    <recommendedName>
        <fullName evidence="11">Major facilitator superfamily (MFS) profile domain-containing protein</fullName>
    </recommendedName>
</protein>
<dbReference type="Gene3D" id="1.20.1250.20">
    <property type="entry name" value="MFS general substrate transporter like domains"/>
    <property type="match status" value="1"/>
</dbReference>
<dbReference type="InterPro" id="IPR036259">
    <property type="entry name" value="MFS_trans_sf"/>
</dbReference>
<feature type="transmembrane region" description="Helical" evidence="8">
    <location>
        <begin position="166"/>
        <end position="183"/>
    </location>
</feature>